<dbReference type="InterPro" id="IPR007621">
    <property type="entry name" value="TPM_dom"/>
</dbReference>
<dbReference type="AlphaFoldDB" id="A0A8I0AGP4"/>
<dbReference type="PANTHER" id="PTHR30373:SF2">
    <property type="entry name" value="UPF0603 PROTEIN YGCG"/>
    <property type="match status" value="1"/>
</dbReference>
<gene>
    <name evidence="5" type="ORF">H8S54_02620</name>
</gene>
<accession>A0A8I0AGP4</accession>
<keyword evidence="2" id="KW-1133">Transmembrane helix</keyword>
<evidence type="ECO:0000256" key="1">
    <source>
        <dbReference type="SAM" id="MobiDB-lite"/>
    </source>
</evidence>
<evidence type="ECO:0000256" key="2">
    <source>
        <dbReference type="SAM" id="Phobius"/>
    </source>
</evidence>
<feature type="region of interest" description="Disordered" evidence="1">
    <location>
        <begin position="246"/>
        <end position="269"/>
    </location>
</feature>
<keyword evidence="6" id="KW-1185">Reference proteome</keyword>
<reference evidence="5 6" key="1">
    <citation type="submission" date="2020-08" db="EMBL/GenBank/DDBJ databases">
        <title>Genome public.</title>
        <authorList>
            <person name="Liu C."/>
            <person name="Sun Q."/>
        </authorList>
    </citation>
    <scope>NUCLEOTIDE SEQUENCE [LARGE SCALE GENOMIC DNA]</scope>
    <source>
        <strain evidence="5 6">BX17</strain>
    </source>
</reference>
<evidence type="ECO:0000259" key="4">
    <source>
        <dbReference type="Pfam" id="PF04536"/>
    </source>
</evidence>
<feature type="signal peptide" evidence="3">
    <location>
        <begin position="1"/>
        <end position="28"/>
    </location>
</feature>
<keyword evidence="2" id="KW-0812">Transmembrane</keyword>
<dbReference type="RefSeq" id="WP_021924552.1">
    <property type="nucleotide sequence ID" value="NZ_JACOOT010000006.1"/>
</dbReference>
<proteinExistence type="predicted"/>
<comment type="caution">
    <text evidence="5">The sequence shown here is derived from an EMBL/GenBank/DDBJ whole genome shotgun (WGS) entry which is preliminary data.</text>
</comment>
<feature type="transmembrane region" description="Helical" evidence="2">
    <location>
        <begin position="185"/>
        <end position="206"/>
    </location>
</feature>
<dbReference type="Proteomes" id="UP000652847">
    <property type="component" value="Unassembled WGS sequence"/>
</dbReference>
<dbReference type="Pfam" id="PF04536">
    <property type="entry name" value="TPM_phosphatase"/>
    <property type="match status" value="1"/>
</dbReference>
<evidence type="ECO:0000313" key="6">
    <source>
        <dbReference type="Proteomes" id="UP000652847"/>
    </source>
</evidence>
<dbReference type="Gene3D" id="3.10.310.50">
    <property type="match status" value="1"/>
</dbReference>
<sequence length="269" mass="29761">MKKQSFAVMLAAALSVGSLFPAALTVQAETDDNYEFLPRVYDAADLLTDEEESQLLDRLDSLSEEYDFDVAVATVQSTDGVAMNKFTDTFYDDNYYGLGDDYDGILFMVSIGDREWHITTHGYGMTVFNQDGLDYLKEKVQPELKDEDFAGAFNEFADQCEMFLEQAATEEPYDASTLPKEPFSLMWIPISIAIGFVLALLCTMGMRAQLKSVRSQESAVDYVRSGSMDVTRSNDIFLYNTVTRTAKPKDDTSDTGGSDSSHGGTGGSF</sequence>
<evidence type="ECO:0000256" key="3">
    <source>
        <dbReference type="SAM" id="SignalP"/>
    </source>
</evidence>
<name>A0A8I0AGP4_9FIRM</name>
<protein>
    <submittedName>
        <fullName evidence="5">TPM domain-containing protein</fullName>
    </submittedName>
</protein>
<feature type="domain" description="TPM" evidence="4">
    <location>
        <begin position="40"/>
        <end position="160"/>
    </location>
</feature>
<organism evidence="5 6">
    <name type="scientific">Blautia segnis</name>
    <dbReference type="NCBI Taxonomy" id="2763030"/>
    <lineage>
        <taxon>Bacteria</taxon>
        <taxon>Bacillati</taxon>
        <taxon>Bacillota</taxon>
        <taxon>Clostridia</taxon>
        <taxon>Lachnospirales</taxon>
        <taxon>Lachnospiraceae</taxon>
        <taxon>Blautia</taxon>
    </lineage>
</organism>
<dbReference type="EMBL" id="JACOOT010000006">
    <property type="protein sequence ID" value="MBC5650043.1"/>
    <property type="molecule type" value="Genomic_DNA"/>
</dbReference>
<dbReference type="PANTHER" id="PTHR30373">
    <property type="entry name" value="UPF0603 PROTEIN YGCG"/>
    <property type="match status" value="1"/>
</dbReference>
<evidence type="ECO:0000313" key="5">
    <source>
        <dbReference type="EMBL" id="MBC5650043.1"/>
    </source>
</evidence>
<keyword evidence="3" id="KW-0732">Signal</keyword>
<feature type="chain" id="PRO_5034048170" evidence="3">
    <location>
        <begin position="29"/>
        <end position="269"/>
    </location>
</feature>
<keyword evidence="2" id="KW-0472">Membrane</keyword>